<name>A0A2V2N665_9EURY</name>
<dbReference type="GeneID" id="97610756"/>
<protein>
    <submittedName>
        <fullName evidence="2">Chromosome partitioning protein</fullName>
    </submittedName>
</protein>
<evidence type="ECO:0000259" key="1">
    <source>
        <dbReference type="Pfam" id="PF13614"/>
    </source>
</evidence>
<dbReference type="EMBL" id="QGMZ01000011">
    <property type="protein sequence ID" value="PWR75319.1"/>
    <property type="molecule type" value="Genomic_DNA"/>
</dbReference>
<proteinExistence type="predicted"/>
<gene>
    <name evidence="2" type="ORF">DLD82_05925</name>
</gene>
<dbReference type="CDD" id="cd02042">
    <property type="entry name" value="ParAB_family"/>
    <property type="match status" value="1"/>
</dbReference>
<reference evidence="2 3" key="1">
    <citation type="submission" date="2018-05" db="EMBL/GenBank/DDBJ databases">
        <title>Draft genome of Methanospirillum stamsii Pt1.</title>
        <authorList>
            <person name="Dueholm M.S."/>
            <person name="Nielsen P.H."/>
            <person name="Bakmann L.F."/>
            <person name="Otzen D.E."/>
        </authorList>
    </citation>
    <scope>NUCLEOTIDE SEQUENCE [LARGE SCALE GENOMIC DNA]</scope>
    <source>
        <strain evidence="2 3">Pt1</strain>
    </source>
</reference>
<dbReference type="Pfam" id="PF13614">
    <property type="entry name" value="AAA_31"/>
    <property type="match status" value="1"/>
</dbReference>
<evidence type="ECO:0000313" key="2">
    <source>
        <dbReference type="EMBL" id="PWR75319.1"/>
    </source>
</evidence>
<dbReference type="InterPro" id="IPR025669">
    <property type="entry name" value="AAA_dom"/>
</dbReference>
<sequence>MQEELITAVAFIHHKGGTGKTTSCLQIAGILKHMGRKVLVIDTDPQANATIGLGIHPESLQKNIYQYYISQCSDDKPEILFSDFIIKTLSGIDLVPSHLDLVGAEAVLYQNPERYHILSTGIKEIKSRYDHILIDTPPFLGQFMMNGMIAADHSVMVFSPDTFAIAGYDHLNLVIQDISEILGKKIHVGMAILNRWNEGTMKPASFSEKIASFFGINAPKKSDSLQEIQTYLETRIRVEIPEVVIVNEGKEISQSNKQGIPLVVLAPDDPALPGFKNASKIIDSWNTGGT</sequence>
<dbReference type="Proteomes" id="UP000245934">
    <property type="component" value="Unassembled WGS sequence"/>
</dbReference>
<feature type="domain" description="AAA" evidence="1">
    <location>
        <begin position="8"/>
        <end position="186"/>
    </location>
</feature>
<dbReference type="InterPro" id="IPR050678">
    <property type="entry name" value="DNA_Partitioning_ATPase"/>
</dbReference>
<dbReference type="SUPFAM" id="SSF52540">
    <property type="entry name" value="P-loop containing nucleoside triphosphate hydrolases"/>
    <property type="match status" value="1"/>
</dbReference>
<accession>A0A2V2N665</accession>
<dbReference type="PANTHER" id="PTHR13696">
    <property type="entry name" value="P-LOOP CONTAINING NUCLEOSIDE TRIPHOSPHATE HYDROLASE"/>
    <property type="match status" value="1"/>
</dbReference>
<evidence type="ECO:0000313" key="3">
    <source>
        <dbReference type="Proteomes" id="UP000245934"/>
    </source>
</evidence>
<dbReference type="PANTHER" id="PTHR13696:SF52">
    <property type="entry name" value="PARA FAMILY PROTEIN CT_582"/>
    <property type="match status" value="1"/>
</dbReference>
<comment type="caution">
    <text evidence="2">The sequence shown here is derived from an EMBL/GenBank/DDBJ whole genome shotgun (WGS) entry which is preliminary data.</text>
</comment>
<organism evidence="2 3">
    <name type="scientific">Methanospirillum stamsii</name>
    <dbReference type="NCBI Taxonomy" id="1277351"/>
    <lineage>
        <taxon>Archaea</taxon>
        <taxon>Methanobacteriati</taxon>
        <taxon>Methanobacteriota</taxon>
        <taxon>Stenosarchaea group</taxon>
        <taxon>Methanomicrobia</taxon>
        <taxon>Methanomicrobiales</taxon>
        <taxon>Methanospirillaceae</taxon>
        <taxon>Methanospirillum</taxon>
    </lineage>
</organism>
<dbReference type="Gene3D" id="3.40.50.300">
    <property type="entry name" value="P-loop containing nucleotide triphosphate hydrolases"/>
    <property type="match status" value="1"/>
</dbReference>
<dbReference type="OrthoDB" id="36110at2157"/>
<dbReference type="InterPro" id="IPR027417">
    <property type="entry name" value="P-loop_NTPase"/>
</dbReference>
<keyword evidence="3" id="KW-1185">Reference proteome</keyword>
<dbReference type="AlphaFoldDB" id="A0A2V2N665"/>
<dbReference type="RefSeq" id="WP_109940180.1">
    <property type="nucleotide sequence ID" value="NZ_CP176366.1"/>
</dbReference>